<feature type="chain" id="PRO_5021288594" evidence="1">
    <location>
        <begin position="24"/>
        <end position="423"/>
    </location>
</feature>
<dbReference type="PANTHER" id="PTHR37957">
    <property type="entry name" value="BLR7070 PROTEIN"/>
    <property type="match status" value="1"/>
</dbReference>
<sequence length="423" mass="46867">MYKTMSRKTLVALLCCASLGLTACNDDNDQEQTSPNEKVTEPTLISFAKLPVETYAAGPDSGAYVKGANGIYPPFKGQPVQGFSAALKNEDGSYMAMADNGFGTQDNSADFLLRIYKIKPDFKTKTKGTSQVTVQSFIQLRDPNKLIPFNIVNGDTAERLLTGADFDPESMQRTSDGTYWIGDEFGPYLLHFSADGVLLDAPIALPNPLHPTQELRSPQNQFNKAQINFVEPLVQQSGGFEGMAISSDGQYLYPLIEKPIKSIRETERQLLISQFDVKKKAYTGKYYWFQLDSQATNIGDFQLFNDKEGIIIERDATQNNLGGYKKLIRIKLNESGQLVGREDLVDLIKIANPNMLYGIAREGDIGTGQVFAFPFETIEDVIIENGTTLTVFNDNNFPGSTGRNAKLADDNEIIQIRLPKALF</sequence>
<keyword evidence="1" id="KW-0732">Signal</keyword>
<gene>
    <name evidence="3" type="ORF">PA3_29820</name>
</gene>
<evidence type="ECO:0000313" key="4">
    <source>
        <dbReference type="Proteomes" id="UP000317717"/>
    </source>
</evidence>
<dbReference type="EMBL" id="BJLJ01000013">
    <property type="protein sequence ID" value="GEA68824.1"/>
    <property type="molecule type" value="Genomic_DNA"/>
</dbReference>
<dbReference type="Pfam" id="PF13449">
    <property type="entry name" value="Phytase-like"/>
    <property type="match status" value="1"/>
</dbReference>
<dbReference type="PANTHER" id="PTHR37957:SF1">
    <property type="entry name" value="PHYTASE-LIKE DOMAIN-CONTAINING PROTEIN"/>
    <property type="match status" value="1"/>
</dbReference>
<comment type="caution">
    <text evidence="3">The sequence shown here is derived from an EMBL/GenBank/DDBJ whole genome shotgun (WGS) entry which is preliminary data.</text>
</comment>
<evidence type="ECO:0000259" key="2">
    <source>
        <dbReference type="Pfam" id="PF13449"/>
    </source>
</evidence>
<dbReference type="PROSITE" id="PS51257">
    <property type="entry name" value="PROKAR_LIPOPROTEIN"/>
    <property type="match status" value="1"/>
</dbReference>
<protein>
    <submittedName>
        <fullName evidence="3">Glycerophosphoryl diester phosphodiesterase</fullName>
    </submittedName>
</protein>
<reference evidence="3 4" key="1">
    <citation type="submission" date="2019-06" db="EMBL/GenBank/DDBJ databases">
        <title>Whole genome shotgun sequence of Acinetobacter pittii NBRC 110514.</title>
        <authorList>
            <person name="Hosoyama A."/>
            <person name="Uohara A."/>
            <person name="Ohji S."/>
            <person name="Ichikawa N."/>
        </authorList>
    </citation>
    <scope>NUCLEOTIDE SEQUENCE [LARGE SCALE GENOMIC DNA]</scope>
    <source>
        <strain evidence="3 4">NBRC 110514</strain>
    </source>
</reference>
<dbReference type="AlphaFoldDB" id="A0A4Y3JBU7"/>
<name>A0A4Y3JBU7_ACIPI</name>
<organism evidence="3 4">
    <name type="scientific">Acinetobacter pittii</name>
    <name type="common">Acinetobacter genomosp. 3</name>
    <dbReference type="NCBI Taxonomy" id="48296"/>
    <lineage>
        <taxon>Bacteria</taxon>
        <taxon>Pseudomonadati</taxon>
        <taxon>Pseudomonadota</taxon>
        <taxon>Gammaproteobacteria</taxon>
        <taxon>Moraxellales</taxon>
        <taxon>Moraxellaceae</taxon>
        <taxon>Acinetobacter</taxon>
        <taxon>Acinetobacter calcoaceticus/baumannii complex</taxon>
    </lineage>
</organism>
<dbReference type="InterPro" id="IPR027372">
    <property type="entry name" value="Phytase-like_dom"/>
</dbReference>
<evidence type="ECO:0000256" key="1">
    <source>
        <dbReference type="SAM" id="SignalP"/>
    </source>
</evidence>
<feature type="signal peptide" evidence="1">
    <location>
        <begin position="1"/>
        <end position="23"/>
    </location>
</feature>
<evidence type="ECO:0000313" key="3">
    <source>
        <dbReference type="EMBL" id="GEA68824.1"/>
    </source>
</evidence>
<dbReference type="Proteomes" id="UP000317717">
    <property type="component" value="Unassembled WGS sequence"/>
</dbReference>
<proteinExistence type="predicted"/>
<feature type="domain" description="Phytase-like" evidence="2">
    <location>
        <begin position="78"/>
        <end position="397"/>
    </location>
</feature>
<accession>A0A4Y3JBU7</accession>